<dbReference type="GO" id="GO:0045087">
    <property type="term" value="P:innate immune response"/>
    <property type="evidence" value="ECO:0007669"/>
    <property type="project" value="TreeGrafter"/>
</dbReference>
<accession>G0P308</accession>
<dbReference type="GO" id="GO:0045121">
    <property type="term" value="C:membrane raft"/>
    <property type="evidence" value="ECO:0007669"/>
    <property type="project" value="TreeGrafter"/>
</dbReference>
<name>G0P308_CAEBE</name>
<dbReference type="InterPro" id="IPR005071">
    <property type="entry name" value="Glycoprotein"/>
</dbReference>
<feature type="compositionally biased region" description="Polar residues" evidence="1">
    <location>
        <begin position="349"/>
        <end position="363"/>
    </location>
</feature>
<protein>
    <submittedName>
        <fullName evidence="2">Uncharacterized protein</fullName>
    </submittedName>
</protein>
<reference evidence="3" key="1">
    <citation type="submission" date="2011-07" db="EMBL/GenBank/DDBJ databases">
        <authorList>
            <consortium name="Caenorhabditis brenneri Sequencing and Analysis Consortium"/>
            <person name="Wilson R.K."/>
        </authorList>
    </citation>
    <scope>NUCLEOTIDE SEQUENCE [LARGE SCALE GENOMIC DNA]</scope>
    <source>
        <strain evidence="3">PB2801</strain>
    </source>
</reference>
<dbReference type="PANTHER" id="PTHR21733">
    <property type="entry name" value="CUB_2 DOMAIN-CONTAINING PROTEIN-RELATED-RELATED"/>
    <property type="match status" value="1"/>
</dbReference>
<gene>
    <name evidence="2" type="ORF">CAEBREN_17998</name>
</gene>
<evidence type="ECO:0000313" key="2">
    <source>
        <dbReference type="EMBL" id="EGT43472.1"/>
    </source>
</evidence>
<feature type="compositionally biased region" description="Low complexity" evidence="1">
    <location>
        <begin position="565"/>
        <end position="601"/>
    </location>
</feature>
<feature type="region of interest" description="Disordered" evidence="1">
    <location>
        <begin position="349"/>
        <end position="370"/>
    </location>
</feature>
<feature type="region of interest" description="Disordered" evidence="1">
    <location>
        <begin position="553"/>
        <end position="602"/>
    </location>
</feature>
<dbReference type="OrthoDB" id="5807757at2759"/>
<dbReference type="Pfam" id="PF03409">
    <property type="entry name" value="Glycoprotein"/>
    <property type="match status" value="1"/>
</dbReference>
<dbReference type="AlphaFoldDB" id="G0P308"/>
<organism evidence="3">
    <name type="scientific">Caenorhabditis brenneri</name>
    <name type="common">Nematode worm</name>
    <dbReference type="NCBI Taxonomy" id="135651"/>
    <lineage>
        <taxon>Eukaryota</taxon>
        <taxon>Metazoa</taxon>
        <taxon>Ecdysozoa</taxon>
        <taxon>Nematoda</taxon>
        <taxon>Chromadorea</taxon>
        <taxon>Rhabditida</taxon>
        <taxon>Rhabditina</taxon>
        <taxon>Rhabditomorpha</taxon>
        <taxon>Rhabditoidea</taxon>
        <taxon>Rhabditidae</taxon>
        <taxon>Peloderinae</taxon>
        <taxon>Caenorhabditis</taxon>
    </lineage>
</organism>
<dbReference type="EMBL" id="GL380034">
    <property type="protein sequence ID" value="EGT43472.1"/>
    <property type="molecule type" value="Genomic_DNA"/>
</dbReference>
<evidence type="ECO:0000256" key="1">
    <source>
        <dbReference type="SAM" id="MobiDB-lite"/>
    </source>
</evidence>
<dbReference type="HOGENOM" id="CLU_432955_0_0_1"/>
<dbReference type="STRING" id="135651.G0P308"/>
<sequence>MPLTDFSPDVESVFIGVEPGSSLYVASNDDNSLLKGITVTSGVTTFTLDEINYVNGDGTASFFTLHDNLTISTSNDYTVTQSLTGFIYVTSMKQAVDPNFIVFVVKSNHTINIPSNVTAVVLNTALKSSNIMDSLKTTYISKINQSPDSDLHFHYGYPPNDWQTQIKNRFFNNPVYLSYYDDNGQVYNTTRIFFPTVEPLQINLDYWYFTTSAPVTMELENKYKEELVHNTTSVNSTGVIVNNYIYQEHLVNFDMDYTRGKTVGMLISATLDSDLNVYFMSEDGGMMEASYHNGTNLQGSTFWSPLPANKLIVNSSSLMPGSFYCQYFAMAGDLLPGSSTVGSTLDTVPTTVTGSSNSPTAGTGPTDGTVPTQATVPTDGTVPSTVTVATANPTVSSTATELTTGVTSAATVPSDATVLTTMATVPTEPSTTNPVVTTVLNVNTVATPEASVPSTVLTVGTVPTTVPTDPPTTTFVVTTVPTLRTVVTTEATVPSTVPTDATVATVGTVVTTVPTDPSTTNSVITTVPSIGTVVSSESTVTSTVPIVTTVPTTATVPTPSPSPSAPSTLTSSVPLTTPNLVPTSTVPPTVPPTSTTVPTTTQSAPGYSLASLASILVKNFRKKGKATTENNK</sequence>
<evidence type="ECO:0000313" key="3">
    <source>
        <dbReference type="Proteomes" id="UP000008068"/>
    </source>
</evidence>
<keyword evidence="3" id="KW-1185">Reference proteome</keyword>
<proteinExistence type="predicted"/>
<dbReference type="Proteomes" id="UP000008068">
    <property type="component" value="Unassembled WGS sequence"/>
</dbReference>
<dbReference type="eggNOG" id="ENOG502SG5B">
    <property type="taxonomic scope" value="Eukaryota"/>
</dbReference>
<dbReference type="InParanoid" id="G0P308"/>